<keyword evidence="6" id="KW-0414">Isoprene biosynthesis</keyword>
<dbReference type="SFLD" id="SFLDG01017">
    <property type="entry name" value="Polyprenyl_Transferase_Like"/>
    <property type="match status" value="1"/>
</dbReference>
<dbReference type="AlphaFoldDB" id="A0A560G3S2"/>
<dbReference type="SUPFAM" id="SSF48576">
    <property type="entry name" value="Terpenoid synthases"/>
    <property type="match status" value="1"/>
</dbReference>
<dbReference type="Proteomes" id="UP000316545">
    <property type="component" value="Unassembled WGS sequence"/>
</dbReference>
<dbReference type="NCBIfam" id="NF045485">
    <property type="entry name" value="FPPsyn"/>
    <property type="match status" value="1"/>
</dbReference>
<dbReference type="PROSITE" id="PS00444">
    <property type="entry name" value="POLYPRENYL_SYNTHASE_2"/>
    <property type="match status" value="1"/>
</dbReference>
<dbReference type="Pfam" id="PF00348">
    <property type="entry name" value="polyprenyl_synt"/>
    <property type="match status" value="1"/>
</dbReference>
<evidence type="ECO:0000313" key="10">
    <source>
        <dbReference type="Proteomes" id="UP000316545"/>
    </source>
</evidence>
<evidence type="ECO:0000313" key="8">
    <source>
        <dbReference type="EMBL" id="TWB28543.1"/>
    </source>
</evidence>
<reference evidence="10 11" key="1">
    <citation type="submission" date="2019-06" db="EMBL/GenBank/DDBJ databases">
        <title>Genomic Encyclopedia of Type Strains, Phase IV (KMG-V): Genome sequencing to study the core and pangenomes of soil and plant-associated prokaryotes.</title>
        <authorList>
            <person name="Whitman W."/>
        </authorList>
    </citation>
    <scope>NUCLEOTIDE SEQUENCE [LARGE SCALE GENOMIC DNA]</scope>
    <source>
        <strain evidence="9 11">BR 11140</strain>
        <strain evidence="8 10">BR 11865</strain>
    </source>
</reference>
<name>A0A560G3S2_9PROT</name>
<dbReference type="EMBL" id="VITO01000005">
    <property type="protein sequence ID" value="TWB28543.1"/>
    <property type="molecule type" value="Genomic_DNA"/>
</dbReference>
<keyword evidence="3 7" id="KW-0808">Transferase</keyword>
<sequence>MTGLVSSAAPSSSGRYPSGRELLEAMGLASRQTEQRMEALLPTPARYIGRVQEAARYAVFAGGKRLRPFLVKSSSALFGVSEDNWLQAAAAVEMVHTYSLVHDDLPCMDDDTLRRGKPTTHVQFDEATALLAGDALLTLAFEVLSQPAAHADAGVRCALIAKLAQAGGTLGMIGGQMMDMEAPNSDFGYDEILTLQKLKTGALFEFCCEAGPILGGASEAERALLRDYAADFGLVFQISDDLIDATGDAGKAGKTVGKDEAQGKATLISLLGLDAARAKVVELAEQAAARLDGFGPAADSLRGLPFMLIDRES</sequence>
<dbReference type="InterPro" id="IPR008949">
    <property type="entry name" value="Isoprenoid_synthase_dom_sf"/>
</dbReference>
<dbReference type="GO" id="GO:0005737">
    <property type="term" value="C:cytoplasm"/>
    <property type="evidence" value="ECO:0007669"/>
    <property type="project" value="UniProtKB-ARBA"/>
</dbReference>
<comment type="similarity">
    <text evidence="2 7">Belongs to the FPP/GGPP synthase family.</text>
</comment>
<dbReference type="GO" id="GO:0004659">
    <property type="term" value="F:prenyltransferase activity"/>
    <property type="evidence" value="ECO:0007669"/>
    <property type="project" value="InterPro"/>
</dbReference>
<keyword evidence="4" id="KW-0479">Metal-binding</keyword>
<dbReference type="InterPro" id="IPR033749">
    <property type="entry name" value="Polyprenyl_synt_CS"/>
</dbReference>
<evidence type="ECO:0000256" key="6">
    <source>
        <dbReference type="ARBA" id="ARBA00023229"/>
    </source>
</evidence>
<keyword evidence="5" id="KW-0460">Magnesium</keyword>
<dbReference type="GO" id="GO:0016114">
    <property type="term" value="P:terpenoid biosynthetic process"/>
    <property type="evidence" value="ECO:0007669"/>
    <property type="project" value="UniProtKB-ARBA"/>
</dbReference>
<dbReference type="PANTHER" id="PTHR43281">
    <property type="entry name" value="FARNESYL DIPHOSPHATE SYNTHASE"/>
    <property type="match status" value="1"/>
</dbReference>
<dbReference type="InterPro" id="IPR000092">
    <property type="entry name" value="Polyprenyl_synt"/>
</dbReference>
<protein>
    <submittedName>
        <fullName evidence="8">Farnesyl-diphosphate synthase</fullName>
    </submittedName>
</protein>
<dbReference type="GO" id="GO:0046872">
    <property type="term" value="F:metal ion binding"/>
    <property type="evidence" value="ECO:0007669"/>
    <property type="project" value="UniProtKB-KW"/>
</dbReference>
<accession>A0A560G3S2</accession>
<dbReference type="SFLD" id="SFLDS00005">
    <property type="entry name" value="Isoprenoid_Synthase_Type_I"/>
    <property type="match status" value="1"/>
</dbReference>
<dbReference type="InterPro" id="IPR053378">
    <property type="entry name" value="Prenyl_diphosphate_synthase"/>
</dbReference>
<evidence type="ECO:0000313" key="11">
    <source>
        <dbReference type="Proteomes" id="UP000318050"/>
    </source>
</evidence>
<dbReference type="PANTHER" id="PTHR43281:SF1">
    <property type="entry name" value="FARNESYL DIPHOSPHATE SYNTHASE"/>
    <property type="match status" value="1"/>
</dbReference>
<evidence type="ECO:0000313" key="9">
    <source>
        <dbReference type="EMBL" id="TWB47110.1"/>
    </source>
</evidence>
<dbReference type="Gene3D" id="1.10.600.10">
    <property type="entry name" value="Farnesyl Diphosphate Synthase"/>
    <property type="match status" value="1"/>
</dbReference>
<dbReference type="EMBL" id="VITT01000038">
    <property type="protein sequence ID" value="TWB47110.1"/>
    <property type="molecule type" value="Genomic_DNA"/>
</dbReference>
<organism evidence="8 10">
    <name type="scientific">Nitrospirillum amazonense</name>
    <dbReference type="NCBI Taxonomy" id="28077"/>
    <lineage>
        <taxon>Bacteria</taxon>
        <taxon>Pseudomonadati</taxon>
        <taxon>Pseudomonadota</taxon>
        <taxon>Alphaproteobacteria</taxon>
        <taxon>Rhodospirillales</taxon>
        <taxon>Azospirillaceae</taxon>
        <taxon>Nitrospirillum</taxon>
    </lineage>
</organism>
<keyword evidence="10" id="KW-1185">Reference proteome</keyword>
<evidence type="ECO:0000256" key="4">
    <source>
        <dbReference type="ARBA" id="ARBA00022723"/>
    </source>
</evidence>
<evidence type="ECO:0000256" key="7">
    <source>
        <dbReference type="RuleBase" id="RU004466"/>
    </source>
</evidence>
<gene>
    <name evidence="8" type="ORF">FBZ88_105262</name>
    <name evidence="9" type="ORF">FBZ92_13860</name>
</gene>
<comment type="caution">
    <text evidence="8">The sequence shown here is derived from an EMBL/GenBank/DDBJ whole genome shotgun (WGS) entry which is preliminary data.</text>
</comment>
<comment type="cofactor">
    <cofactor evidence="1">
        <name>Mg(2+)</name>
        <dbReference type="ChEBI" id="CHEBI:18420"/>
    </cofactor>
</comment>
<dbReference type="FunFam" id="1.10.600.10:FF:000001">
    <property type="entry name" value="Geranylgeranyl diphosphate synthase"/>
    <property type="match status" value="1"/>
</dbReference>
<dbReference type="PROSITE" id="PS00723">
    <property type="entry name" value="POLYPRENYL_SYNTHASE_1"/>
    <property type="match status" value="1"/>
</dbReference>
<dbReference type="CDD" id="cd00685">
    <property type="entry name" value="Trans_IPPS_HT"/>
    <property type="match status" value="1"/>
</dbReference>
<dbReference type="Proteomes" id="UP000318050">
    <property type="component" value="Unassembled WGS sequence"/>
</dbReference>
<evidence type="ECO:0000256" key="5">
    <source>
        <dbReference type="ARBA" id="ARBA00022842"/>
    </source>
</evidence>
<evidence type="ECO:0000256" key="1">
    <source>
        <dbReference type="ARBA" id="ARBA00001946"/>
    </source>
</evidence>
<evidence type="ECO:0000256" key="3">
    <source>
        <dbReference type="ARBA" id="ARBA00022679"/>
    </source>
</evidence>
<proteinExistence type="inferred from homology"/>
<evidence type="ECO:0000256" key="2">
    <source>
        <dbReference type="ARBA" id="ARBA00006706"/>
    </source>
</evidence>